<comment type="caution">
    <text evidence="1">The sequence shown here is derived from an EMBL/GenBank/DDBJ whole genome shotgun (WGS) entry which is preliminary data.</text>
</comment>
<organism evidence="1 2">
    <name type="scientific">Geofilum rubicundum JCM 15548</name>
    <dbReference type="NCBI Taxonomy" id="1236989"/>
    <lineage>
        <taxon>Bacteria</taxon>
        <taxon>Pseudomonadati</taxon>
        <taxon>Bacteroidota</taxon>
        <taxon>Bacteroidia</taxon>
        <taxon>Marinilabiliales</taxon>
        <taxon>Marinilabiliaceae</taxon>
        <taxon>Geofilum</taxon>
    </lineage>
</organism>
<protein>
    <submittedName>
        <fullName evidence="1">Uncharacterized protein</fullName>
    </submittedName>
</protein>
<dbReference type="STRING" id="1236989.JCM15548_12651"/>
<dbReference type="Proteomes" id="UP000032900">
    <property type="component" value="Unassembled WGS sequence"/>
</dbReference>
<name>A0A0E9LZ47_9BACT</name>
<keyword evidence="2" id="KW-1185">Reference proteome</keyword>
<dbReference type="EMBL" id="BAZW01000022">
    <property type="protein sequence ID" value="GAO30386.1"/>
    <property type="molecule type" value="Genomic_DNA"/>
</dbReference>
<dbReference type="AlphaFoldDB" id="A0A0E9LZ47"/>
<accession>A0A0E9LZ47</accession>
<sequence length="61" mass="7117">MIKHGKLILNVQYTNNHTFNKVRDQLLIFKIKSGKSEKVLERPFQVAVMDILCKCSWLNLA</sequence>
<gene>
    <name evidence="1" type="ORF">JCM15548_12651</name>
</gene>
<reference evidence="1 2" key="1">
    <citation type="journal article" date="2015" name="Microbes Environ.">
        <title>Distribution and evolution of nitrogen fixation genes in the phylum bacteroidetes.</title>
        <authorList>
            <person name="Inoue J."/>
            <person name="Oshima K."/>
            <person name="Suda W."/>
            <person name="Sakamoto M."/>
            <person name="Iino T."/>
            <person name="Noda S."/>
            <person name="Hongoh Y."/>
            <person name="Hattori M."/>
            <person name="Ohkuma M."/>
        </authorList>
    </citation>
    <scope>NUCLEOTIDE SEQUENCE [LARGE SCALE GENOMIC DNA]</scope>
    <source>
        <strain evidence="1">JCM 15548</strain>
    </source>
</reference>
<evidence type="ECO:0000313" key="2">
    <source>
        <dbReference type="Proteomes" id="UP000032900"/>
    </source>
</evidence>
<proteinExistence type="predicted"/>
<evidence type="ECO:0000313" key="1">
    <source>
        <dbReference type="EMBL" id="GAO30386.1"/>
    </source>
</evidence>